<name>A0A6A5US81_9PLEO</name>
<dbReference type="PANTHER" id="PTHR37538">
    <property type="entry name" value="BTB DOMAIN-CONTAINING PROTEIN"/>
    <property type="match status" value="1"/>
</dbReference>
<protein>
    <submittedName>
        <fullName evidence="1">Uncharacterized protein</fullName>
    </submittedName>
</protein>
<evidence type="ECO:0000313" key="2">
    <source>
        <dbReference type="Proteomes" id="UP000800036"/>
    </source>
</evidence>
<keyword evidence="2" id="KW-1185">Reference proteome</keyword>
<reference evidence="1" key="1">
    <citation type="journal article" date="2020" name="Stud. Mycol.">
        <title>101 Dothideomycetes genomes: a test case for predicting lifestyles and emergence of pathogens.</title>
        <authorList>
            <person name="Haridas S."/>
            <person name="Albert R."/>
            <person name="Binder M."/>
            <person name="Bloem J."/>
            <person name="Labutti K."/>
            <person name="Salamov A."/>
            <person name="Andreopoulos B."/>
            <person name="Baker S."/>
            <person name="Barry K."/>
            <person name="Bills G."/>
            <person name="Bluhm B."/>
            <person name="Cannon C."/>
            <person name="Castanera R."/>
            <person name="Culley D."/>
            <person name="Daum C."/>
            <person name="Ezra D."/>
            <person name="Gonzalez J."/>
            <person name="Henrissat B."/>
            <person name="Kuo A."/>
            <person name="Liang C."/>
            <person name="Lipzen A."/>
            <person name="Lutzoni F."/>
            <person name="Magnuson J."/>
            <person name="Mondo S."/>
            <person name="Nolan M."/>
            <person name="Ohm R."/>
            <person name="Pangilinan J."/>
            <person name="Park H.-J."/>
            <person name="Ramirez L."/>
            <person name="Alfaro M."/>
            <person name="Sun H."/>
            <person name="Tritt A."/>
            <person name="Yoshinaga Y."/>
            <person name="Zwiers L.-H."/>
            <person name="Turgeon B."/>
            <person name="Goodwin S."/>
            <person name="Spatafora J."/>
            <person name="Crous P."/>
            <person name="Grigoriev I."/>
        </authorList>
    </citation>
    <scope>NUCLEOTIDE SEQUENCE</scope>
    <source>
        <strain evidence="1">CBS 107.79</strain>
    </source>
</reference>
<evidence type="ECO:0000313" key="1">
    <source>
        <dbReference type="EMBL" id="KAF1966829.1"/>
    </source>
</evidence>
<sequence length="161" mass="18116">MSLVPEANTNFKRAVLAYTAANKYGLFGLQQLAKHKIERFGAEINIFDVVEAIKGDFSKLLSKTAFKEDYTVFARNNFFDRINNIALAKVMAKYVVELYNNKVSRMLNIEREPVLGISKECTPGVQDSPIEEAQLEECYTVDKTLAKECTPGVQDLPIEEA</sequence>
<dbReference type="PANTHER" id="PTHR37538:SF4">
    <property type="entry name" value="PITSLRE SERINE_THREONINE-PROTEIN KINASE CDC2L1"/>
    <property type="match status" value="1"/>
</dbReference>
<dbReference type="Proteomes" id="UP000800036">
    <property type="component" value="Unassembled WGS sequence"/>
</dbReference>
<dbReference type="OrthoDB" id="3594103at2759"/>
<proteinExistence type="predicted"/>
<gene>
    <name evidence="1" type="ORF">BU23DRAFT_573653</name>
</gene>
<accession>A0A6A5US81</accession>
<organism evidence="1 2">
    <name type="scientific">Bimuria novae-zelandiae CBS 107.79</name>
    <dbReference type="NCBI Taxonomy" id="1447943"/>
    <lineage>
        <taxon>Eukaryota</taxon>
        <taxon>Fungi</taxon>
        <taxon>Dikarya</taxon>
        <taxon>Ascomycota</taxon>
        <taxon>Pezizomycotina</taxon>
        <taxon>Dothideomycetes</taxon>
        <taxon>Pleosporomycetidae</taxon>
        <taxon>Pleosporales</taxon>
        <taxon>Massarineae</taxon>
        <taxon>Didymosphaeriaceae</taxon>
        <taxon>Bimuria</taxon>
    </lineage>
</organism>
<dbReference type="EMBL" id="ML976740">
    <property type="protein sequence ID" value="KAF1966829.1"/>
    <property type="molecule type" value="Genomic_DNA"/>
</dbReference>
<dbReference type="AlphaFoldDB" id="A0A6A5US81"/>